<keyword evidence="5" id="KW-0472">Membrane</keyword>
<sequence length="294" mass="31801">MGSPRWLTFLAHLIFLQQFRFSARALLNPVDFLALQSIRRGLSDLPGSGYFSTWDFTAEPCDFSGVYCDGDRVIALNLGDPRAGSPGLTGRIDPAVGKLSALAELTIVPGRVTGPLPETISQLKLLRFLAVSRNFISGEIPSGLGELRGLQTLDLSFNQLTGAIPISVGSLPALSNVVLSHNHLTGPVPPYNRLSGEISPMFSTVENLYLNNNRFIGRVPASIVDRLLAANIQTLYLQHNYLSGIGINPTVEIPLSSSLCLQYNCMVLPVETPCPLKAGPDKSRPSSQCIEWKG</sequence>
<gene>
    <name evidence="9" type="ORF">SHERM_22278</name>
</gene>
<dbReference type="FunFam" id="3.80.10.10:FF:000041">
    <property type="entry name" value="LRR receptor-like serine/threonine-protein kinase ERECTA"/>
    <property type="match status" value="1"/>
</dbReference>
<name>A0A9N7REA0_STRHE</name>
<protein>
    <submittedName>
        <fullName evidence="9">RNI-like superfamily protein</fullName>
    </submittedName>
</protein>
<evidence type="ECO:0000259" key="8">
    <source>
        <dbReference type="Pfam" id="PF08263"/>
    </source>
</evidence>
<dbReference type="AlphaFoldDB" id="A0A9N7REA0"/>
<keyword evidence="10" id="KW-1185">Reference proteome</keyword>
<dbReference type="PANTHER" id="PTHR48009">
    <property type="entry name" value="LEUCINE-RICH REPEAT (LRR) FAMILY PROTEIN"/>
    <property type="match status" value="1"/>
</dbReference>
<feature type="chain" id="PRO_5040117725" evidence="7">
    <location>
        <begin position="26"/>
        <end position="294"/>
    </location>
</feature>
<evidence type="ECO:0000256" key="1">
    <source>
        <dbReference type="ARBA" id="ARBA00004370"/>
    </source>
</evidence>
<feature type="signal peptide" evidence="7">
    <location>
        <begin position="1"/>
        <end position="25"/>
    </location>
</feature>
<dbReference type="EMBL" id="CACSLK010026072">
    <property type="protein sequence ID" value="CAA0825503.1"/>
    <property type="molecule type" value="Genomic_DNA"/>
</dbReference>
<keyword evidence="3 7" id="KW-0732">Signal</keyword>
<dbReference type="Pfam" id="PF00560">
    <property type="entry name" value="LRR_1"/>
    <property type="match status" value="1"/>
</dbReference>
<comment type="subcellular location">
    <subcellularLocation>
        <location evidence="1">Membrane</location>
    </subcellularLocation>
</comment>
<dbReference type="OrthoDB" id="676979at2759"/>
<dbReference type="InterPro" id="IPR013210">
    <property type="entry name" value="LRR_N_plant-typ"/>
</dbReference>
<reference evidence="9" key="1">
    <citation type="submission" date="2019-12" db="EMBL/GenBank/DDBJ databases">
        <authorList>
            <person name="Scholes J."/>
        </authorList>
    </citation>
    <scope>NUCLEOTIDE SEQUENCE</scope>
</reference>
<evidence type="ECO:0000256" key="6">
    <source>
        <dbReference type="ARBA" id="ARBA00023180"/>
    </source>
</evidence>
<keyword evidence="2" id="KW-0433">Leucine-rich repeat</keyword>
<keyword evidence="4" id="KW-0677">Repeat</keyword>
<feature type="domain" description="Leucine-rich repeat-containing N-terminal plant-type" evidence="8">
    <location>
        <begin position="31"/>
        <end position="69"/>
    </location>
</feature>
<dbReference type="GO" id="GO:0016020">
    <property type="term" value="C:membrane"/>
    <property type="evidence" value="ECO:0007669"/>
    <property type="project" value="UniProtKB-SubCell"/>
</dbReference>
<dbReference type="InterPro" id="IPR032675">
    <property type="entry name" value="LRR_dom_sf"/>
</dbReference>
<dbReference type="InterPro" id="IPR053213">
    <property type="entry name" value="RLP29"/>
</dbReference>
<evidence type="ECO:0000256" key="7">
    <source>
        <dbReference type="SAM" id="SignalP"/>
    </source>
</evidence>
<dbReference type="InterPro" id="IPR001611">
    <property type="entry name" value="Leu-rich_rpt"/>
</dbReference>
<proteinExistence type="predicted"/>
<comment type="caution">
    <text evidence="9">The sequence shown here is derived from an EMBL/GenBank/DDBJ whole genome shotgun (WGS) entry which is preliminary data.</text>
</comment>
<accession>A0A9N7REA0</accession>
<evidence type="ECO:0000313" key="10">
    <source>
        <dbReference type="Proteomes" id="UP001153555"/>
    </source>
</evidence>
<dbReference type="Proteomes" id="UP001153555">
    <property type="component" value="Unassembled WGS sequence"/>
</dbReference>
<dbReference type="Gene3D" id="3.80.10.10">
    <property type="entry name" value="Ribonuclease Inhibitor"/>
    <property type="match status" value="2"/>
</dbReference>
<keyword evidence="6" id="KW-0325">Glycoprotein</keyword>
<evidence type="ECO:0000256" key="5">
    <source>
        <dbReference type="ARBA" id="ARBA00023136"/>
    </source>
</evidence>
<evidence type="ECO:0000256" key="4">
    <source>
        <dbReference type="ARBA" id="ARBA00022737"/>
    </source>
</evidence>
<dbReference type="SUPFAM" id="SSF52058">
    <property type="entry name" value="L domain-like"/>
    <property type="match status" value="1"/>
</dbReference>
<evidence type="ECO:0000256" key="2">
    <source>
        <dbReference type="ARBA" id="ARBA00022614"/>
    </source>
</evidence>
<dbReference type="PANTHER" id="PTHR48009:SF4">
    <property type="entry name" value="LEUCINE-RICH REPEAT (LRR) FAMILY PROTEIN"/>
    <property type="match status" value="1"/>
</dbReference>
<evidence type="ECO:0000313" key="9">
    <source>
        <dbReference type="EMBL" id="CAA0825503.1"/>
    </source>
</evidence>
<organism evidence="9 10">
    <name type="scientific">Striga hermonthica</name>
    <name type="common">Purple witchweed</name>
    <name type="synonym">Buchnera hermonthica</name>
    <dbReference type="NCBI Taxonomy" id="68872"/>
    <lineage>
        <taxon>Eukaryota</taxon>
        <taxon>Viridiplantae</taxon>
        <taxon>Streptophyta</taxon>
        <taxon>Embryophyta</taxon>
        <taxon>Tracheophyta</taxon>
        <taxon>Spermatophyta</taxon>
        <taxon>Magnoliopsida</taxon>
        <taxon>eudicotyledons</taxon>
        <taxon>Gunneridae</taxon>
        <taxon>Pentapetalae</taxon>
        <taxon>asterids</taxon>
        <taxon>lamiids</taxon>
        <taxon>Lamiales</taxon>
        <taxon>Orobanchaceae</taxon>
        <taxon>Buchnereae</taxon>
        <taxon>Striga</taxon>
    </lineage>
</organism>
<evidence type="ECO:0000256" key="3">
    <source>
        <dbReference type="ARBA" id="ARBA00022729"/>
    </source>
</evidence>
<dbReference type="Pfam" id="PF08263">
    <property type="entry name" value="LRRNT_2"/>
    <property type="match status" value="1"/>
</dbReference>